<reference evidence="3" key="1">
    <citation type="journal article" date="2014" name="Int. J. Syst. Evol. Microbiol.">
        <title>Complete genome sequence of Corynebacterium casei LMG S-19264T (=DSM 44701T), isolated from a smear-ripened cheese.</title>
        <authorList>
            <consortium name="US DOE Joint Genome Institute (JGI-PGF)"/>
            <person name="Walter F."/>
            <person name="Albersmeier A."/>
            <person name="Kalinowski J."/>
            <person name="Ruckert C."/>
        </authorList>
    </citation>
    <scope>NUCLEOTIDE SEQUENCE</scope>
    <source>
        <strain evidence="3">CGMCC 4.7368</strain>
    </source>
</reference>
<dbReference type="InterPro" id="IPR018253">
    <property type="entry name" value="DnaJ_domain_CS"/>
</dbReference>
<dbReference type="Pfam" id="PF00226">
    <property type="entry name" value="DnaJ"/>
    <property type="match status" value="1"/>
</dbReference>
<evidence type="ECO:0000259" key="2">
    <source>
        <dbReference type="PROSITE" id="PS50076"/>
    </source>
</evidence>
<dbReference type="InterPro" id="IPR050817">
    <property type="entry name" value="DjlA_DnaK_co-chaperone"/>
</dbReference>
<dbReference type="SMART" id="SM00271">
    <property type="entry name" value="DnaJ"/>
    <property type="match status" value="1"/>
</dbReference>
<name>A0A917YRP8_9ACTN</name>
<dbReference type="PROSITE" id="PS00636">
    <property type="entry name" value="DNAJ_1"/>
    <property type="match status" value="1"/>
</dbReference>
<proteinExistence type="predicted"/>
<dbReference type="AlphaFoldDB" id="A0A917YRP8"/>
<dbReference type="CDD" id="cd06257">
    <property type="entry name" value="DnaJ"/>
    <property type="match status" value="1"/>
</dbReference>
<feature type="compositionally biased region" description="Gly residues" evidence="1">
    <location>
        <begin position="10"/>
        <end position="19"/>
    </location>
</feature>
<dbReference type="SUPFAM" id="SSF46565">
    <property type="entry name" value="Chaperone J-domain"/>
    <property type="match status" value="1"/>
</dbReference>
<reference evidence="3" key="2">
    <citation type="submission" date="2020-09" db="EMBL/GenBank/DDBJ databases">
        <authorList>
            <person name="Sun Q."/>
            <person name="Zhou Y."/>
        </authorList>
    </citation>
    <scope>NUCLEOTIDE SEQUENCE</scope>
    <source>
        <strain evidence="3">CGMCC 4.7368</strain>
    </source>
</reference>
<dbReference type="PANTHER" id="PTHR24074">
    <property type="entry name" value="CO-CHAPERONE PROTEIN DJLA"/>
    <property type="match status" value="1"/>
</dbReference>
<evidence type="ECO:0000313" key="3">
    <source>
        <dbReference type="EMBL" id="GGO63113.1"/>
    </source>
</evidence>
<feature type="compositionally biased region" description="Pro residues" evidence="1">
    <location>
        <begin position="87"/>
        <end position="100"/>
    </location>
</feature>
<dbReference type="PROSITE" id="PS50076">
    <property type="entry name" value="DNAJ_2"/>
    <property type="match status" value="1"/>
</dbReference>
<dbReference type="PRINTS" id="PR00625">
    <property type="entry name" value="JDOMAIN"/>
</dbReference>
<sequence length="179" mass="19292">MFSKADLKPCGGGRGGRAGCGKPVRWTKTEAGSLLGVNPAPDPNGNTAVWRDVTGVLRSRRVTPEHPLAPWERLMMPHVATCKPAARKPPPPPPPQPPRARPAAGATFYAVLGVDRDVDQAGLKTAYRRLARQLHPDVNPGDEAAAERFKAVTEAYAILSDPAKRRIYNLTGRAPRPGR</sequence>
<dbReference type="Gene3D" id="1.10.287.110">
    <property type="entry name" value="DnaJ domain"/>
    <property type="match status" value="1"/>
</dbReference>
<accession>A0A917YRP8</accession>
<dbReference type="EMBL" id="BMNH01000002">
    <property type="protein sequence ID" value="GGO63113.1"/>
    <property type="molecule type" value="Genomic_DNA"/>
</dbReference>
<protein>
    <recommendedName>
        <fullName evidence="2">J domain-containing protein</fullName>
    </recommendedName>
</protein>
<evidence type="ECO:0000313" key="4">
    <source>
        <dbReference type="Proteomes" id="UP000646523"/>
    </source>
</evidence>
<gene>
    <name evidence="3" type="ORF">GCM10012289_09280</name>
</gene>
<dbReference type="Proteomes" id="UP000646523">
    <property type="component" value="Unassembled WGS sequence"/>
</dbReference>
<feature type="domain" description="J" evidence="2">
    <location>
        <begin position="107"/>
        <end position="172"/>
    </location>
</feature>
<evidence type="ECO:0000256" key="1">
    <source>
        <dbReference type="SAM" id="MobiDB-lite"/>
    </source>
</evidence>
<dbReference type="RefSeq" id="WP_372459686.1">
    <property type="nucleotide sequence ID" value="NZ_BMNH01000002.1"/>
</dbReference>
<dbReference type="InterPro" id="IPR036869">
    <property type="entry name" value="J_dom_sf"/>
</dbReference>
<keyword evidence="4" id="KW-1185">Reference proteome</keyword>
<dbReference type="InterPro" id="IPR001623">
    <property type="entry name" value="DnaJ_domain"/>
</dbReference>
<feature type="region of interest" description="Disordered" evidence="1">
    <location>
        <begin position="1"/>
        <end position="24"/>
    </location>
</feature>
<comment type="caution">
    <text evidence="3">The sequence shown here is derived from an EMBL/GenBank/DDBJ whole genome shotgun (WGS) entry which is preliminary data.</text>
</comment>
<feature type="region of interest" description="Disordered" evidence="1">
    <location>
        <begin position="82"/>
        <end position="103"/>
    </location>
</feature>
<organism evidence="3 4">
    <name type="scientific">Nonomuraea cavernae</name>
    <dbReference type="NCBI Taxonomy" id="2045107"/>
    <lineage>
        <taxon>Bacteria</taxon>
        <taxon>Bacillati</taxon>
        <taxon>Actinomycetota</taxon>
        <taxon>Actinomycetes</taxon>
        <taxon>Streptosporangiales</taxon>
        <taxon>Streptosporangiaceae</taxon>
        <taxon>Nonomuraea</taxon>
    </lineage>
</organism>